<evidence type="ECO:0000256" key="4">
    <source>
        <dbReference type="ARBA" id="ARBA00022452"/>
    </source>
</evidence>
<dbReference type="InterPro" id="IPR002299">
    <property type="entry name" value="Porin_Neis"/>
</dbReference>
<keyword evidence="4" id="KW-1134">Transmembrane beta strand</keyword>
<dbReference type="GO" id="GO:0046930">
    <property type="term" value="C:pore complex"/>
    <property type="evidence" value="ECO:0007669"/>
    <property type="project" value="UniProtKB-KW"/>
</dbReference>
<keyword evidence="5" id="KW-0812">Transmembrane</keyword>
<evidence type="ECO:0000259" key="12">
    <source>
        <dbReference type="Pfam" id="PF13609"/>
    </source>
</evidence>
<keyword evidence="9" id="KW-0472">Membrane</keyword>
<reference evidence="13 14" key="1">
    <citation type="submission" date="2019-12" db="EMBL/GenBank/DDBJ databases">
        <title>Novel species isolated from a subtropical stream in China.</title>
        <authorList>
            <person name="Lu H."/>
        </authorList>
    </citation>
    <scope>NUCLEOTIDE SEQUENCE [LARGE SCALE GENOMIC DNA]</scope>
    <source>
        <strain evidence="13 14">FT135W</strain>
    </source>
</reference>
<keyword evidence="3" id="KW-0813">Transport</keyword>
<keyword evidence="14" id="KW-1185">Reference proteome</keyword>
<dbReference type="PANTHER" id="PTHR34501">
    <property type="entry name" value="PROTEIN YDDL-RELATED"/>
    <property type="match status" value="1"/>
</dbReference>
<evidence type="ECO:0000313" key="14">
    <source>
        <dbReference type="Proteomes" id="UP000479335"/>
    </source>
</evidence>
<evidence type="ECO:0000256" key="3">
    <source>
        <dbReference type="ARBA" id="ARBA00022448"/>
    </source>
</evidence>
<feature type="domain" description="Porin" evidence="12">
    <location>
        <begin position="7"/>
        <end position="340"/>
    </location>
</feature>
<dbReference type="GO" id="GO:0034220">
    <property type="term" value="P:monoatomic ion transmembrane transport"/>
    <property type="evidence" value="ECO:0007669"/>
    <property type="project" value="InterPro"/>
</dbReference>
<protein>
    <submittedName>
        <fullName evidence="13">Porin</fullName>
    </submittedName>
</protein>
<evidence type="ECO:0000256" key="6">
    <source>
        <dbReference type="ARBA" id="ARBA00022729"/>
    </source>
</evidence>
<gene>
    <name evidence="13" type="ORF">GTP46_03525</name>
</gene>
<evidence type="ECO:0000256" key="7">
    <source>
        <dbReference type="ARBA" id="ARBA00023065"/>
    </source>
</evidence>
<dbReference type="InterPro" id="IPR001702">
    <property type="entry name" value="Porin_Gram-ve"/>
</dbReference>
<dbReference type="SUPFAM" id="SSF56935">
    <property type="entry name" value="Porins"/>
    <property type="match status" value="1"/>
</dbReference>
<feature type="signal peptide" evidence="11">
    <location>
        <begin position="1"/>
        <end position="20"/>
    </location>
</feature>
<dbReference type="Proteomes" id="UP000479335">
    <property type="component" value="Unassembled WGS sequence"/>
</dbReference>
<dbReference type="InterPro" id="IPR033900">
    <property type="entry name" value="Gram_neg_porin_domain"/>
</dbReference>
<dbReference type="InterPro" id="IPR050298">
    <property type="entry name" value="Gram-neg_bact_OMP"/>
</dbReference>
<dbReference type="PRINTS" id="PR00182">
    <property type="entry name" value="ECOLNEIPORIN"/>
</dbReference>
<dbReference type="GO" id="GO:0009279">
    <property type="term" value="C:cell outer membrane"/>
    <property type="evidence" value="ECO:0007669"/>
    <property type="project" value="UniProtKB-SubCell"/>
</dbReference>
<dbReference type="Gene3D" id="2.40.160.10">
    <property type="entry name" value="Porin"/>
    <property type="match status" value="1"/>
</dbReference>
<evidence type="ECO:0000256" key="5">
    <source>
        <dbReference type="ARBA" id="ARBA00022692"/>
    </source>
</evidence>
<comment type="caution">
    <text evidence="13">The sequence shown here is derived from an EMBL/GenBank/DDBJ whole genome shotgun (WGS) entry which is preliminary data.</text>
</comment>
<dbReference type="PANTHER" id="PTHR34501:SF9">
    <property type="entry name" value="MAJOR OUTER MEMBRANE PROTEIN P.IA"/>
    <property type="match status" value="1"/>
</dbReference>
<proteinExistence type="predicted"/>
<keyword evidence="10" id="KW-0998">Cell outer membrane</keyword>
<dbReference type="InterPro" id="IPR023614">
    <property type="entry name" value="Porin_dom_sf"/>
</dbReference>
<evidence type="ECO:0000256" key="1">
    <source>
        <dbReference type="ARBA" id="ARBA00004571"/>
    </source>
</evidence>
<comment type="subcellular location">
    <subcellularLocation>
        <location evidence="1">Cell outer membrane</location>
        <topology evidence="1">Multi-pass membrane protein</topology>
    </subcellularLocation>
</comment>
<dbReference type="CDD" id="cd00342">
    <property type="entry name" value="gram_neg_porins"/>
    <property type="match status" value="1"/>
</dbReference>
<name>A0A6L8K3E3_9BURK</name>
<keyword evidence="7" id="KW-0406">Ion transport</keyword>
<dbReference type="GO" id="GO:0015288">
    <property type="term" value="F:porin activity"/>
    <property type="evidence" value="ECO:0007669"/>
    <property type="project" value="UniProtKB-KW"/>
</dbReference>
<evidence type="ECO:0000256" key="9">
    <source>
        <dbReference type="ARBA" id="ARBA00023136"/>
    </source>
</evidence>
<organism evidence="13 14">
    <name type="scientific">Duganella flavida</name>
    <dbReference type="NCBI Taxonomy" id="2692175"/>
    <lineage>
        <taxon>Bacteria</taxon>
        <taxon>Pseudomonadati</taxon>
        <taxon>Pseudomonadota</taxon>
        <taxon>Betaproteobacteria</taxon>
        <taxon>Burkholderiales</taxon>
        <taxon>Oxalobacteraceae</taxon>
        <taxon>Telluria group</taxon>
        <taxon>Duganella</taxon>
    </lineage>
</organism>
<evidence type="ECO:0000256" key="2">
    <source>
        <dbReference type="ARBA" id="ARBA00011233"/>
    </source>
</evidence>
<sequence length="367" mass="37713">MKKSLIAIAVLAATSSAAFAQSNVTIYGILDAGIVAERGGAAGSVSKVTSGAASASRIGFKGTEDLGGGLSAIFKLETGAKIDDGTLDATNTIFNREAYVGLSSKTAGTLTLGRQYTPYYETLRDVGDPFAMGYAGTAKNLFPVASFMTRNSNAVVYKTPNLEGFTGAVSYSLGEQNGDSSAARQVGASLGYNNGPLNVAVAYNMKNNDLAATSTAAAVNTGVGHNGLIAANYDFKVVKVFAAYSQDKGVGSAPINGAASATATTSAFGYAFAQSKDSTDALIGLTAPVSASGTVMASYIRKNDKEVANRDADQWAIGYNYALSKRTSTYVAYAKIKNKNGAGYTVGNNTEAGSGDKAFNLGLRHSF</sequence>
<dbReference type="RefSeq" id="WP_161005235.1">
    <property type="nucleotide sequence ID" value="NZ_WWCN01000002.1"/>
</dbReference>
<dbReference type="AlphaFoldDB" id="A0A6L8K3E3"/>
<evidence type="ECO:0000256" key="11">
    <source>
        <dbReference type="SAM" id="SignalP"/>
    </source>
</evidence>
<keyword evidence="8" id="KW-0626">Porin</keyword>
<accession>A0A6L8K3E3</accession>
<evidence type="ECO:0000256" key="8">
    <source>
        <dbReference type="ARBA" id="ARBA00023114"/>
    </source>
</evidence>
<evidence type="ECO:0000256" key="10">
    <source>
        <dbReference type="ARBA" id="ARBA00023237"/>
    </source>
</evidence>
<feature type="chain" id="PRO_5027025798" evidence="11">
    <location>
        <begin position="21"/>
        <end position="367"/>
    </location>
</feature>
<dbReference type="Pfam" id="PF13609">
    <property type="entry name" value="Porin_4"/>
    <property type="match status" value="1"/>
</dbReference>
<evidence type="ECO:0000313" key="13">
    <source>
        <dbReference type="EMBL" id="MYM21720.1"/>
    </source>
</evidence>
<keyword evidence="6 11" id="KW-0732">Signal</keyword>
<dbReference type="EMBL" id="WWCN01000002">
    <property type="protein sequence ID" value="MYM21720.1"/>
    <property type="molecule type" value="Genomic_DNA"/>
</dbReference>
<dbReference type="PRINTS" id="PR00184">
    <property type="entry name" value="NEISSPPORIN"/>
</dbReference>
<comment type="subunit">
    <text evidence="2">Homotrimer.</text>
</comment>